<keyword evidence="2" id="KW-1185">Reference proteome</keyword>
<dbReference type="AlphaFoldDB" id="A0A7I4EY04"/>
<evidence type="ECO:0000313" key="2">
    <source>
        <dbReference type="Proteomes" id="UP000006727"/>
    </source>
</evidence>
<dbReference type="EMBL" id="ABEU02000018">
    <property type="status" value="NOT_ANNOTATED_CDS"/>
    <property type="molecule type" value="Genomic_DNA"/>
</dbReference>
<protein>
    <submittedName>
        <fullName evidence="1">Uncharacterized protein</fullName>
    </submittedName>
</protein>
<sequence length="77" mass="8323">MTSTLAIGFRSARDPSPDFLCFLIVLSVPGPQALQSLVLCFSYVAWLVNVLCSIEGCSSILLVSAISVEFYFLGDMV</sequence>
<reference evidence="1 2" key="2">
    <citation type="journal article" date="2018" name="Plant J.">
        <title>The Physcomitrella patens chromosome-scale assembly reveals moss genome structure and evolution.</title>
        <authorList>
            <person name="Lang D."/>
            <person name="Ullrich K.K."/>
            <person name="Murat F."/>
            <person name="Fuchs J."/>
            <person name="Jenkins J."/>
            <person name="Haas F.B."/>
            <person name="Piednoel M."/>
            <person name="Gundlach H."/>
            <person name="Van Bel M."/>
            <person name="Meyberg R."/>
            <person name="Vives C."/>
            <person name="Morata J."/>
            <person name="Symeonidi A."/>
            <person name="Hiss M."/>
            <person name="Muchero W."/>
            <person name="Kamisugi Y."/>
            <person name="Saleh O."/>
            <person name="Blanc G."/>
            <person name="Decker E.L."/>
            <person name="van Gessel N."/>
            <person name="Grimwood J."/>
            <person name="Hayes R.D."/>
            <person name="Graham S.W."/>
            <person name="Gunter L.E."/>
            <person name="McDaniel S.F."/>
            <person name="Hoernstein S.N.W."/>
            <person name="Larsson A."/>
            <person name="Li F.W."/>
            <person name="Perroud P.F."/>
            <person name="Phillips J."/>
            <person name="Ranjan P."/>
            <person name="Rokshar D.S."/>
            <person name="Rothfels C.J."/>
            <person name="Schneider L."/>
            <person name="Shu S."/>
            <person name="Stevenson D.W."/>
            <person name="Thummler F."/>
            <person name="Tillich M."/>
            <person name="Villarreal Aguilar J.C."/>
            <person name="Widiez T."/>
            <person name="Wong G.K."/>
            <person name="Wymore A."/>
            <person name="Zhang Y."/>
            <person name="Zimmer A.D."/>
            <person name="Quatrano R.S."/>
            <person name="Mayer K.F.X."/>
            <person name="Goodstein D."/>
            <person name="Casacuberta J.M."/>
            <person name="Vandepoele K."/>
            <person name="Reski R."/>
            <person name="Cuming A.C."/>
            <person name="Tuskan G.A."/>
            <person name="Maumus F."/>
            <person name="Salse J."/>
            <person name="Schmutz J."/>
            <person name="Rensing S.A."/>
        </authorList>
    </citation>
    <scope>NUCLEOTIDE SEQUENCE [LARGE SCALE GENOMIC DNA]</scope>
    <source>
        <strain evidence="1 2">cv. Gransden 2004</strain>
    </source>
</reference>
<organism evidence="1 2">
    <name type="scientific">Physcomitrium patens</name>
    <name type="common">Spreading-leaved earth moss</name>
    <name type="synonym">Physcomitrella patens</name>
    <dbReference type="NCBI Taxonomy" id="3218"/>
    <lineage>
        <taxon>Eukaryota</taxon>
        <taxon>Viridiplantae</taxon>
        <taxon>Streptophyta</taxon>
        <taxon>Embryophyta</taxon>
        <taxon>Bryophyta</taxon>
        <taxon>Bryophytina</taxon>
        <taxon>Bryopsida</taxon>
        <taxon>Funariidae</taxon>
        <taxon>Funariales</taxon>
        <taxon>Funariaceae</taxon>
        <taxon>Physcomitrium</taxon>
    </lineage>
</organism>
<accession>A0A7I4EY04</accession>
<dbReference type="EnsemblPlants" id="Pp3c18_12390V3.3">
    <property type="protein sequence ID" value="PAC:32981120.CDS.1"/>
    <property type="gene ID" value="Pp3c18_12390"/>
</dbReference>
<dbReference type="Proteomes" id="UP000006727">
    <property type="component" value="Chromosome 18"/>
</dbReference>
<proteinExistence type="predicted"/>
<name>A0A7I4EY04_PHYPA</name>
<dbReference type="Gramene" id="Pp3c18_12390V3.3">
    <property type="protein sequence ID" value="PAC:32981120.CDS.1"/>
    <property type="gene ID" value="Pp3c18_12390"/>
</dbReference>
<evidence type="ECO:0000313" key="1">
    <source>
        <dbReference type="EnsemblPlants" id="PAC:32981120.CDS.1"/>
    </source>
</evidence>
<reference evidence="1" key="3">
    <citation type="submission" date="2020-12" db="UniProtKB">
        <authorList>
            <consortium name="EnsemblPlants"/>
        </authorList>
    </citation>
    <scope>IDENTIFICATION</scope>
</reference>
<reference evidence="1 2" key="1">
    <citation type="journal article" date="2008" name="Science">
        <title>The Physcomitrella genome reveals evolutionary insights into the conquest of land by plants.</title>
        <authorList>
            <person name="Rensing S."/>
            <person name="Lang D."/>
            <person name="Zimmer A."/>
            <person name="Terry A."/>
            <person name="Salamov A."/>
            <person name="Shapiro H."/>
            <person name="Nishiyama T."/>
            <person name="Perroud P.-F."/>
            <person name="Lindquist E."/>
            <person name="Kamisugi Y."/>
            <person name="Tanahashi T."/>
            <person name="Sakakibara K."/>
            <person name="Fujita T."/>
            <person name="Oishi K."/>
            <person name="Shin-I T."/>
            <person name="Kuroki Y."/>
            <person name="Toyoda A."/>
            <person name="Suzuki Y."/>
            <person name="Hashimoto A."/>
            <person name="Yamaguchi K."/>
            <person name="Sugano A."/>
            <person name="Kohara Y."/>
            <person name="Fujiyama A."/>
            <person name="Anterola A."/>
            <person name="Aoki S."/>
            <person name="Ashton N."/>
            <person name="Barbazuk W.B."/>
            <person name="Barker E."/>
            <person name="Bennetzen J."/>
            <person name="Bezanilla M."/>
            <person name="Blankenship R."/>
            <person name="Cho S.H."/>
            <person name="Dutcher S."/>
            <person name="Estelle M."/>
            <person name="Fawcett J.A."/>
            <person name="Gundlach H."/>
            <person name="Hanada K."/>
            <person name="Heyl A."/>
            <person name="Hicks K.A."/>
            <person name="Hugh J."/>
            <person name="Lohr M."/>
            <person name="Mayer K."/>
            <person name="Melkozernov A."/>
            <person name="Murata T."/>
            <person name="Nelson D."/>
            <person name="Pils B."/>
            <person name="Prigge M."/>
            <person name="Reiss B."/>
            <person name="Renner T."/>
            <person name="Rombauts S."/>
            <person name="Rushton P."/>
            <person name="Sanderfoot A."/>
            <person name="Schween G."/>
            <person name="Shiu S.-H."/>
            <person name="Stueber K."/>
            <person name="Theodoulou F.L."/>
            <person name="Tu H."/>
            <person name="Van de Peer Y."/>
            <person name="Verrier P.J."/>
            <person name="Waters E."/>
            <person name="Wood A."/>
            <person name="Yang L."/>
            <person name="Cove D."/>
            <person name="Cuming A."/>
            <person name="Hasebe M."/>
            <person name="Lucas S."/>
            <person name="Mishler D.B."/>
            <person name="Reski R."/>
            <person name="Grigoriev I."/>
            <person name="Quatrano R.S."/>
            <person name="Boore J.L."/>
        </authorList>
    </citation>
    <scope>NUCLEOTIDE SEQUENCE [LARGE SCALE GENOMIC DNA]</scope>
    <source>
        <strain evidence="1 2">cv. Gransden 2004</strain>
    </source>
</reference>